<name>A0A0C9SK87_PLICR</name>
<keyword evidence="2" id="KW-1185">Reference proteome</keyword>
<evidence type="ECO:0000313" key="2">
    <source>
        <dbReference type="Proteomes" id="UP000053263"/>
    </source>
</evidence>
<protein>
    <submittedName>
        <fullName evidence="1">Unplaced genomic scaffold PLICRscaffold_26, whole genome shotgun sequence</fullName>
    </submittedName>
</protein>
<dbReference type="Proteomes" id="UP000053263">
    <property type="component" value="Unassembled WGS sequence"/>
</dbReference>
<evidence type="ECO:0000313" key="1">
    <source>
        <dbReference type="EMBL" id="KII83306.1"/>
    </source>
</evidence>
<dbReference type="AlphaFoldDB" id="A0A0C9SK87"/>
<organism evidence="1 2">
    <name type="scientific">Plicaturopsis crispa FD-325 SS-3</name>
    <dbReference type="NCBI Taxonomy" id="944288"/>
    <lineage>
        <taxon>Eukaryota</taxon>
        <taxon>Fungi</taxon>
        <taxon>Dikarya</taxon>
        <taxon>Basidiomycota</taxon>
        <taxon>Agaricomycotina</taxon>
        <taxon>Agaricomycetes</taxon>
        <taxon>Agaricomycetidae</taxon>
        <taxon>Amylocorticiales</taxon>
        <taxon>Amylocorticiaceae</taxon>
        <taxon>Plicatura</taxon>
        <taxon>Plicaturopsis crispa</taxon>
    </lineage>
</organism>
<accession>A0A0C9SK87</accession>
<dbReference type="PROSITE" id="PS51257">
    <property type="entry name" value="PROKAR_LIPOPROTEIN"/>
    <property type="match status" value="1"/>
</dbReference>
<sequence length="140" mass="15510">MLDPKRALESTWRKGGPISLWLLGCATVDLRPYTAWSYSFSHILQPRRSRLYTSRLQPYSVVLHHLTRVDALSAVRWCGTLYCIAGGCVLESASLGGSLRYSHVHIPSSLGVSASCRRARKVNARTPHIARRLSSCTSAV</sequence>
<dbReference type="HOGENOM" id="CLU_1835966_0_0_1"/>
<reference evidence="1 2" key="1">
    <citation type="submission" date="2014-06" db="EMBL/GenBank/DDBJ databases">
        <title>Evolutionary Origins and Diversification of the Mycorrhizal Mutualists.</title>
        <authorList>
            <consortium name="DOE Joint Genome Institute"/>
            <consortium name="Mycorrhizal Genomics Consortium"/>
            <person name="Kohler A."/>
            <person name="Kuo A."/>
            <person name="Nagy L.G."/>
            <person name="Floudas D."/>
            <person name="Copeland A."/>
            <person name="Barry K.W."/>
            <person name="Cichocki N."/>
            <person name="Veneault-Fourrey C."/>
            <person name="LaButti K."/>
            <person name="Lindquist E.A."/>
            <person name="Lipzen A."/>
            <person name="Lundell T."/>
            <person name="Morin E."/>
            <person name="Murat C."/>
            <person name="Riley R."/>
            <person name="Ohm R."/>
            <person name="Sun H."/>
            <person name="Tunlid A."/>
            <person name="Henrissat B."/>
            <person name="Grigoriev I.V."/>
            <person name="Hibbett D.S."/>
            <person name="Martin F."/>
        </authorList>
    </citation>
    <scope>NUCLEOTIDE SEQUENCE [LARGE SCALE GENOMIC DNA]</scope>
    <source>
        <strain evidence="1 2">FD-325 SS-3</strain>
    </source>
</reference>
<proteinExistence type="predicted"/>
<gene>
    <name evidence="1" type="ORF">PLICRDRAFT_454532</name>
</gene>
<dbReference type="EMBL" id="KN832579">
    <property type="protein sequence ID" value="KII83306.1"/>
    <property type="molecule type" value="Genomic_DNA"/>
</dbReference>